<feature type="domain" description="Deoxynucleoside kinase" evidence="1">
    <location>
        <begin position="76"/>
        <end position="270"/>
    </location>
</feature>
<evidence type="ECO:0000313" key="2">
    <source>
        <dbReference type="EMBL" id="CAH0667008.1"/>
    </source>
</evidence>
<name>A0ABN8EFE2_CHISP</name>
<dbReference type="Proteomes" id="UP001153292">
    <property type="component" value="Chromosome 10"/>
</dbReference>
<dbReference type="Gene3D" id="3.40.50.300">
    <property type="entry name" value="P-loop containing nucleotide triphosphate hydrolases"/>
    <property type="match status" value="1"/>
</dbReference>
<dbReference type="Pfam" id="PF01712">
    <property type="entry name" value="dNK"/>
    <property type="match status" value="1"/>
</dbReference>
<organism evidence="2 3">
    <name type="scientific">Chilo suppressalis</name>
    <name type="common">Asiatic rice borer moth</name>
    <dbReference type="NCBI Taxonomy" id="168631"/>
    <lineage>
        <taxon>Eukaryota</taxon>
        <taxon>Metazoa</taxon>
        <taxon>Ecdysozoa</taxon>
        <taxon>Arthropoda</taxon>
        <taxon>Hexapoda</taxon>
        <taxon>Insecta</taxon>
        <taxon>Pterygota</taxon>
        <taxon>Neoptera</taxon>
        <taxon>Endopterygota</taxon>
        <taxon>Lepidoptera</taxon>
        <taxon>Glossata</taxon>
        <taxon>Ditrysia</taxon>
        <taxon>Pyraloidea</taxon>
        <taxon>Crambidae</taxon>
        <taxon>Crambinae</taxon>
        <taxon>Chilo</taxon>
    </lineage>
</organism>
<dbReference type="EMBL" id="OU963903">
    <property type="protein sequence ID" value="CAH0667008.1"/>
    <property type="molecule type" value="Genomic_DNA"/>
</dbReference>
<accession>A0ABN8EFE2</accession>
<sequence>MTFWRQIRRLIFVIRCVVNSLGILTCYRENQLIYNTQIINKVPCVYFNNILLSVIMSSVKSVSNIARTVHRRPFRVSIEGNIGSGKSTCIKFFEKYPVLEKHPEPINEWRNVSGHNLLALVYSDLDKWTFPFQHYVHLTRLKIQTSPPSNPKITVKMFERSVQNSRFCFVENAKRQGYLHDAEYQVLNNWYENVSKNLDISLDLIVYLKTSPEVVFERMIKRGRTEESEVPLEYLQQVHDAYENWLNSTDVGCEVLTIDANRSIDMVKEDLERYSYKILGGNHTN</sequence>
<dbReference type="InterPro" id="IPR027417">
    <property type="entry name" value="P-loop_NTPase"/>
</dbReference>
<evidence type="ECO:0000313" key="3">
    <source>
        <dbReference type="Proteomes" id="UP001153292"/>
    </source>
</evidence>
<dbReference type="PANTHER" id="PTHR10513">
    <property type="entry name" value="DEOXYNUCLEOSIDE KINASE"/>
    <property type="match status" value="1"/>
</dbReference>
<dbReference type="InterPro" id="IPR050566">
    <property type="entry name" value="Deoxyribonucleoside_kinase"/>
</dbReference>
<gene>
    <name evidence="2" type="ORF">CHILSU_LOCUS815</name>
</gene>
<dbReference type="PANTHER" id="PTHR10513:SF38">
    <property type="entry name" value="DEOXYNUCLEOSIDE KINASE-LIKE PROTEIN"/>
    <property type="match status" value="1"/>
</dbReference>
<reference evidence="2" key="1">
    <citation type="submission" date="2021-12" db="EMBL/GenBank/DDBJ databases">
        <authorList>
            <person name="King R."/>
        </authorList>
    </citation>
    <scope>NUCLEOTIDE SEQUENCE</scope>
</reference>
<dbReference type="InterPro" id="IPR031314">
    <property type="entry name" value="DNK_dom"/>
</dbReference>
<protein>
    <recommendedName>
        <fullName evidence="1">Deoxynucleoside kinase domain-containing protein</fullName>
    </recommendedName>
</protein>
<proteinExistence type="predicted"/>
<dbReference type="SUPFAM" id="SSF52540">
    <property type="entry name" value="P-loop containing nucleoside triphosphate hydrolases"/>
    <property type="match status" value="1"/>
</dbReference>
<evidence type="ECO:0000259" key="1">
    <source>
        <dbReference type="Pfam" id="PF01712"/>
    </source>
</evidence>
<dbReference type="CDD" id="cd01673">
    <property type="entry name" value="dNK"/>
    <property type="match status" value="1"/>
</dbReference>
<keyword evidence="3" id="KW-1185">Reference proteome</keyword>